<sequence length="377" mass="39023">MSSQLRVDTDLLRATAQQFQRSNQTLAAEVARAEQAMLAMQQSLWRGRHRSAAEAVWDALRVHINPTHDNLTTMVSRLERAANAYDEAARVFGQGSGFGTGAVTQAWPNGLAPSVITGLIGLGIQVGKGFLEIRDGLGTIQALNALKKLDFSKGTTYAKQIVVRGPHDAKIAGFLKPNLTHFKATFGAYAKQVFKGAGDVTKGAAILTAITSGAENGFNNWQTYKDDSQAVQKTVVATTIDTAVETGFVAGGTYVGATLGGAALGTALGAVSGGVAAPLGIALGTHVGGMIGGLAGGWAADVFMGTDFYKDNRESAVTGGANMIDSVGKAVGDAAQSAGQHLQQAGESLAQATQQAAQQVESAVNEAIGGLVNMFRW</sequence>
<feature type="coiled-coil region" evidence="1">
    <location>
        <begin position="16"/>
        <end position="43"/>
    </location>
</feature>
<dbReference type="SUPFAM" id="SSF140453">
    <property type="entry name" value="EsxAB dimer-like"/>
    <property type="match status" value="1"/>
</dbReference>
<dbReference type="RefSeq" id="WP_135480778.1">
    <property type="nucleotide sequence ID" value="NZ_SIJK02000060.1"/>
</dbReference>
<comment type="caution">
    <text evidence="2">The sequence shown here is derived from an EMBL/GenBank/DDBJ whole genome shotgun (WGS) entry which is preliminary data.</text>
</comment>
<organism evidence="2 3">
    <name type="scientific">Candidatus Chloroploca mongolica</name>
    <dbReference type="NCBI Taxonomy" id="2528176"/>
    <lineage>
        <taxon>Bacteria</taxon>
        <taxon>Bacillati</taxon>
        <taxon>Chloroflexota</taxon>
        <taxon>Chloroflexia</taxon>
        <taxon>Chloroflexales</taxon>
        <taxon>Chloroflexineae</taxon>
        <taxon>Oscillochloridaceae</taxon>
        <taxon>Candidatus Chloroploca</taxon>
    </lineage>
</organism>
<proteinExistence type="predicted"/>
<dbReference type="Gene3D" id="1.10.287.1060">
    <property type="entry name" value="ESAT-6-like"/>
    <property type="match status" value="1"/>
</dbReference>
<dbReference type="InterPro" id="IPR036689">
    <property type="entry name" value="ESAT-6-like_sf"/>
</dbReference>
<evidence type="ECO:0000256" key="1">
    <source>
        <dbReference type="SAM" id="Coils"/>
    </source>
</evidence>
<reference evidence="2 3" key="1">
    <citation type="submission" date="2021-03" db="EMBL/GenBank/DDBJ databases">
        <authorList>
            <person name="Grouzdev D.S."/>
        </authorList>
    </citation>
    <scope>NUCLEOTIDE SEQUENCE [LARGE SCALE GENOMIC DNA]</scope>
    <source>
        <strain evidence="2 3">M50-1</strain>
    </source>
</reference>
<keyword evidence="1" id="KW-0175">Coiled coil</keyword>
<dbReference type="Proteomes" id="UP001193081">
    <property type="component" value="Unassembled WGS sequence"/>
</dbReference>
<gene>
    <name evidence="2" type="ORF">EYB53_021145</name>
</gene>
<dbReference type="InterPro" id="IPR010310">
    <property type="entry name" value="T7SS_ESAT-6-like"/>
</dbReference>
<keyword evidence="3" id="KW-1185">Reference proteome</keyword>
<evidence type="ECO:0000313" key="3">
    <source>
        <dbReference type="Proteomes" id="UP001193081"/>
    </source>
</evidence>
<dbReference type="Pfam" id="PF06013">
    <property type="entry name" value="WXG100"/>
    <property type="match status" value="1"/>
</dbReference>
<protein>
    <submittedName>
        <fullName evidence="2">WXG100 family type VII secretion target</fullName>
    </submittedName>
</protein>
<accession>A0ABS4DFK7</accession>
<evidence type="ECO:0000313" key="2">
    <source>
        <dbReference type="EMBL" id="MBP1468231.1"/>
    </source>
</evidence>
<dbReference type="EMBL" id="SIJK02000060">
    <property type="protein sequence ID" value="MBP1468231.1"/>
    <property type="molecule type" value="Genomic_DNA"/>
</dbReference>
<name>A0ABS4DFK7_9CHLR</name>